<evidence type="ECO:0000256" key="1">
    <source>
        <dbReference type="ARBA" id="ARBA00009437"/>
    </source>
</evidence>
<evidence type="ECO:0000256" key="4">
    <source>
        <dbReference type="ARBA" id="ARBA00023163"/>
    </source>
</evidence>
<reference evidence="6 7" key="1">
    <citation type="submission" date="2022-11" db="EMBL/GenBank/DDBJ databases">
        <title>Biodiversity and phylogenetic relationships of bacteria.</title>
        <authorList>
            <person name="Machado R.A.R."/>
            <person name="Bhat A."/>
            <person name="Loulou A."/>
            <person name="Kallel S."/>
        </authorList>
    </citation>
    <scope>NUCLEOTIDE SEQUENCE [LARGE SCALE GENOMIC DNA]</scope>
    <source>
        <strain evidence="6 7">DSM 13975</strain>
    </source>
</reference>
<dbReference type="PANTHER" id="PTHR30419">
    <property type="entry name" value="HTH-TYPE TRANSCRIPTIONAL REGULATOR YBHD"/>
    <property type="match status" value="1"/>
</dbReference>
<dbReference type="Pfam" id="PF00126">
    <property type="entry name" value="HTH_1"/>
    <property type="match status" value="1"/>
</dbReference>
<dbReference type="InterPro" id="IPR036388">
    <property type="entry name" value="WH-like_DNA-bd_sf"/>
</dbReference>
<dbReference type="PROSITE" id="PS50931">
    <property type="entry name" value="HTH_LYSR"/>
    <property type="match status" value="1"/>
</dbReference>
<evidence type="ECO:0000313" key="6">
    <source>
        <dbReference type="EMBL" id="MCX5464316.1"/>
    </source>
</evidence>
<feature type="domain" description="HTH lysR-type" evidence="5">
    <location>
        <begin position="7"/>
        <end position="64"/>
    </location>
</feature>
<keyword evidence="2" id="KW-0805">Transcription regulation</keyword>
<comment type="caution">
    <text evidence="6">The sequence shown here is derived from an EMBL/GenBank/DDBJ whole genome shotgun (WGS) entry which is preliminary data.</text>
</comment>
<dbReference type="InterPro" id="IPR050950">
    <property type="entry name" value="HTH-type_LysR_regulators"/>
</dbReference>
<gene>
    <name evidence="6" type="ORF">OSH09_08970</name>
</gene>
<evidence type="ECO:0000256" key="3">
    <source>
        <dbReference type="ARBA" id="ARBA00023125"/>
    </source>
</evidence>
<dbReference type="Gene3D" id="1.10.10.10">
    <property type="entry name" value="Winged helix-like DNA-binding domain superfamily/Winged helix DNA-binding domain"/>
    <property type="match status" value="1"/>
</dbReference>
<dbReference type="SUPFAM" id="SSF46785">
    <property type="entry name" value="Winged helix' DNA-binding domain"/>
    <property type="match status" value="1"/>
</dbReference>
<evidence type="ECO:0000259" key="5">
    <source>
        <dbReference type="PROSITE" id="PS50931"/>
    </source>
</evidence>
<dbReference type="SUPFAM" id="SSF53850">
    <property type="entry name" value="Periplasmic binding protein-like II"/>
    <property type="match status" value="1"/>
</dbReference>
<dbReference type="PRINTS" id="PR00039">
    <property type="entry name" value="HTHLYSR"/>
</dbReference>
<dbReference type="InterPro" id="IPR005119">
    <property type="entry name" value="LysR_subst-bd"/>
</dbReference>
<comment type="similarity">
    <text evidence="1">Belongs to the LysR transcriptional regulatory family.</text>
</comment>
<accession>A0ABT3VLC5</accession>
<name>A0ABT3VLC5_9BURK</name>
<evidence type="ECO:0000256" key="2">
    <source>
        <dbReference type="ARBA" id="ARBA00023015"/>
    </source>
</evidence>
<keyword evidence="3" id="KW-0238">DNA-binding</keyword>
<organism evidence="6 7">
    <name type="scientific">Alcaligenes parafaecalis</name>
    <dbReference type="NCBI Taxonomy" id="171260"/>
    <lineage>
        <taxon>Bacteria</taxon>
        <taxon>Pseudomonadati</taxon>
        <taxon>Pseudomonadota</taxon>
        <taxon>Betaproteobacteria</taxon>
        <taxon>Burkholderiales</taxon>
        <taxon>Alcaligenaceae</taxon>
        <taxon>Alcaligenes</taxon>
    </lineage>
</organism>
<dbReference type="Pfam" id="PF03466">
    <property type="entry name" value="LysR_substrate"/>
    <property type="match status" value="1"/>
</dbReference>
<dbReference type="InterPro" id="IPR036390">
    <property type="entry name" value="WH_DNA-bd_sf"/>
</dbReference>
<proteinExistence type="inferred from homology"/>
<keyword evidence="7" id="KW-1185">Reference proteome</keyword>
<sequence>MDWTQKLKFHHLQTLVHLADQCNLTRVAELMSITQPALSKWLTGLEQEMGMLLFERHSKGIRPTPGGQLVIKHARRILNELERSRADISLFKSGMQGSLMIGSSPVATDIVAQSILNLMQDHPKIHLHIVESIMTPLLEQLLLGQIDVVIGRIGSSALALPLNYKVLYSEPIRFVTRREHPLALQESVSWEDLEQWRWVVWPIGTPIRTSIDNTLIANNLLMPPDHIESGSMNLTLHMLQGSDMIGILSQRLAQSHEAEKRLSIMNLPNTTQQGSVGVFWRTDEQPSDVLQAFLDHLLNLSTP</sequence>
<dbReference type="EMBL" id="JAPKNA010000002">
    <property type="protein sequence ID" value="MCX5464316.1"/>
    <property type="molecule type" value="Genomic_DNA"/>
</dbReference>
<dbReference type="Gene3D" id="3.40.190.290">
    <property type="match status" value="1"/>
</dbReference>
<dbReference type="InterPro" id="IPR000847">
    <property type="entry name" value="LysR_HTH_N"/>
</dbReference>
<evidence type="ECO:0000313" key="7">
    <source>
        <dbReference type="Proteomes" id="UP001209916"/>
    </source>
</evidence>
<keyword evidence="4" id="KW-0804">Transcription</keyword>
<dbReference type="PANTHER" id="PTHR30419:SF8">
    <property type="entry name" value="NITROGEN ASSIMILATION TRANSCRIPTIONAL ACTIVATOR-RELATED"/>
    <property type="match status" value="1"/>
</dbReference>
<dbReference type="Proteomes" id="UP001209916">
    <property type="component" value="Unassembled WGS sequence"/>
</dbReference>
<protein>
    <submittedName>
        <fullName evidence="6">LysR substrate-binding domain-containing protein</fullName>
    </submittedName>
</protein>